<dbReference type="InterPro" id="IPR020845">
    <property type="entry name" value="AMP-binding_CS"/>
</dbReference>
<keyword evidence="2" id="KW-0436">Ligase</keyword>
<dbReference type="Pfam" id="PF13193">
    <property type="entry name" value="AMP-binding_C"/>
    <property type="match status" value="1"/>
</dbReference>
<dbReference type="AlphaFoldDB" id="A0AAP0ISQ0"/>
<evidence type="ECO:0000256" key="2">
    <source>
        <dbReference type="ARBA" id="ARBA00022598"/>
    </source>
</evidence>
<sequence>MGEQSKYSIDPKSGFCSETKTFHSLRNKFSLPPPNLSLSFSDYSLTLLRLSSTPDTPLLTHSSSSSSPGLSRDHLIRRSENLAASLRHSLPSLSKGDCAIILSPSSPRLPILFFALLSLGVVVSPLNPLATDAEIRRVVSLCHPAIAFATNSVCSSLKLPDLRHKTVVIDSPEFEAMEETPAPIGKPVDRGKAVKQGDTAAILWTSGTTGEAKGAELSHRNLTAALSALNADRPETEKAAEAVVLYPVPMYHSYGFVSCLKSVATGEKVVLTEETELPEILKLVGQFGATQVSLAPPLVALMAKSDDRHDAMMDGCDLATLKVVTSGGLSLGKSVVQRFRSRFPNLLLAQGYGLTETCGVAFRPRCPVECDRFGSAGRLIANCEAKIVDPSTGLALPPCSHGELWIRGPMVMKGYIGDKQGSSSKALDSEGWLRTGDYCYIDSEGYLFVLDKLQDLIKYKDHLISPGQLEEVLSSHPDIIDVVVIPFESEEEASEVPMALVVKRPESSIDEMQITSFVAKQVEEYKKIRKVSFVDSIPRNPMGKASRKNLSKLFSS</sequence>
<evidence type="ECO:0000259" key="3">
    <source>
        <dbReference type="Pfam" id="PF00501"/>
    </source>
</evidence>
<evidence type="ECO:0008006" key="7">
    <source>
        <dbReference type="Google" id="ProtNLM"/>
    </source>
</evidence>
<protein>
    <recommendedName>
        <fullName evidence="7">4-coumarate--CoA ligase</fullName>
    </recommendedName>
</protein>
<dbReference type="GO" id="GO:0016405">
    <property type="term" value="F:CoA-ligase activity"/>
    <property type="evidence" value="ECO:0007669"/>
    <property type="project" value="TreeGrafter"/>
</dbReference>
<evidence type="ECO:0000259" key="4">
    <source>
        <dbReference type="Pfam" id="PF13193"/>
    </source>
</evidence>
<proteinExistence type="inferred from homology"/>
<feature type="domain" description="AMP-binding enzyme C-terminal" evidence="4">
    <location>
        <begin position="469"/>
        <end position="544"/>
    </location>
</feature>
<organism evidence="5 6">
    <name type="scientific">Stephania cephalantha</name>
    <dbReference type="NCBI Taxonomy" id="152367"/>
    <lineage>
        <taxon>Eukaryota</taxon>
        <taxon>Viridiplantae</taxon>
        <taxon>Streptophyta</taxon>
        <taxon>Embryophyta</taxon>
        <taxon>Tracheophyta</taxon>
        <taxon>Spermatophyta</taxon>
        <taxon>Magnoliopsida</taxon>
        <taxon>Ranunculales</taxon>
        <taxon>Menispermaceae</taxon>
        <taxon>Menispermoideae</taxon>
        <taxon>Cissampelideae</taxon>
        <taxon>Stephania</taxon>
    </lineage>
</organism>
<evidence type="ECO:0000256" key="1">
    <source>
        <dbReference type="ARBA" id="ARBA00006432"/>
    </source>
</evidence>
<comment type="similarity">
    <text evidence="1">Belongs to the ATP-dependent AMP-binding enzyme family.</text>
</comment>
<dbReference type="InterPro" id="IPR042099">
    <property type="entry name" value="ANL_N_sf"/>
</dbReference>
<name>A0AAP0ISQ0_9MAGN</name>
<gene>
    <name evidence="5" type="ORF">Scep_018110</name>
</gene>
<dbReference type="InterPro" id="IPR000873">
    <property type="entry name" value="AMP-dep_synth/lig_dom"/>
</dbReference>
<dbReference type="PROSITE" id="PS00455">
    <property type="entry name" value="AMP_BINDING"/>
    <property type="match status" value="1"/>
</dbReference>
<dbReference type="Proteomes" id="UP001419268">
    <property type="component" value="Unassembled WGS sequence"/>
</dbReference>
<evidence type="ECO:0000313" key="6">
    <source>
        <dbReference type="Proteomes" id="UP001419268"/>
    </source>
</evidence>
<keyword evidence="6" id="KW-1185">Reference proteome</keyword>
<accession>A0AAP0ISQ0</accession>
<dbReference type="Gene3D" id="3.30.300.30">
    <property type="match status" value="1"/>
</dbReference>
<dbReference type="Gene3D" id="3.40.50.12780">
    <property type="entry name" value="N-terminal domain of ligase-like"/>
    <property type="match status" value="1"/>
</dbReference>
<dbReference type="EMBL" id="JBBNAG010000007">
    <property type="protein sequence ID" value="KAK9120017.1"/>
    <property type="molecule type" value="Genomic_DNA"/>
</dbReference>
<dbReference type="FunFam" id="3.30.300.30:FF:000007">
    <property type="entry name" value="4-coumarate--CoA ligase 2"/>
    <property type="match status" value="1"/>
</dbReference>
<dbReference type="PANTHER" id="PTHR24096:SF251">
    <property type="entry name" value="4-COUMARATE--COA LIGASE-LIKE 9"/>
    <property type="match status" value="1"/>
</dbReference>
<comment type="caution">
    <text evidence="5">The sequence shown here is derived from an EMBL/GenBank/DDBJ whole genome shotgun (WGS) entry which is preliminary data.</text>
</comment>
<dbReference type="PANTHER" id="PTHR24096">
    <property type="entry name" value="LONG-CHAIN-FATTY-ACID--COA LIGASE"/>
    <property type="match status" value="1"/>
</dbReference>
<feature type="domain" description="AMP-dependent synthetase/ligase" evidence="3">
    <location>
        <begin position="71"/>
        <end position="415"/>
    </location>
</feature>
<reference evidence="5 6" key="1">
    <citation type="submission" date="2024-01" db="EMBL/GenBank/DDBJ databases">
        <title>Genome assemblies of Stephania.</title>
        <authorList>
            <person name="Yang L."/>
        </authorList>
    </citation>
    <scope>NUCLEOTIDE SEQUENCE [LARGE SCALE GENOMIC DNA]</scope>
    <source>
        <strain evidence="5">JXDWG</strain>
        <tissue evidence="5">Leaf</tissue>
    </source>
</reference>
<dbReference type="Pfam" id="PF00501">
    <property type="entry name" value="AMP-binding"/>
    <property type="match status" value="1"/>
</dbReference>
<dbReference type="SUPFAM" id="SSF56801">
    <property type="entry name" value="Acetyl-CoA synthetase-like"/>
    <property type="match status" value="1"/>
</dbReference>
<evidence type="ECO:0000313" key="5">
    <source>
        <dbReference type="EMBL" id="KAK9120017.1"/>
    </source>
</evidence>
<dbReference type="InterPro" id="IPR025110">
    <property type="entry name" value="AMP-bd_C"/>
</dbReference>
<dbReference type="InterPro" id="IPR045851">
    <property type="entry name" value="AMP-bd_C_sf"/>
</dbReference>